<gene>
    <name evidence="8" type="primary">LOC111485120</name>
</gene>
<dbReference type="GeneID" id="111485120"/>
<accession>A0A6J1JHD7</accession>
<dbReference type="Pfam" id="PF00515">
    <property type="entry name" value="TPR_1"/>
    <property type="match status" value="1"/>
</dbReference>
<feature type="repeat" description="TPR" evidence="6">
    <location>
        <begin position="697"/>
        <end position="730"/>
    </location>
</feature>
<dbReference type="AlphaFoldDB" id="A0A6J1JHD7"/>
<dbReference type="Proteomes" id="UP000504608">
    <property type="component" value="Unplaced"/>
</dbReference>
<dbReference type="Gene3D" id="1.25.40.10">
    <property type="entry name" value="Tetratricopeptide repeat domain"/>
    <property type="match status" value="4"/>
</dbReference>
<dbReference type="InterPro" id="IPR019734">
    <property type="entry name" value="TPR_rpt"/>
</dbReference>
<dbReference type="SUPFAM" id="SSF48452">
    <property type="entry name" value="TPR-like"/>
    <property type="match status" value="2"/>
</dbReference>
<feature type="repeat" description="TPR" evidence="6">
    <location>
        <begin position="561"/>
        <end position="594"/>
    </location>
</feature>
<feature type="repeat" description="TPR" evidence="6">
    <location>
        <begin position="101"/>
        <end position="134"/>
    </location>
</feature>
<dbReference type="GO" id="GO:0007091">
    <property type="term" value="P:metaphase/anaphase transition of mitotic cell cycle"/>
    <property type="evidence" value="ECO:0007669"/>
    <property type="project" value="TreeGrafter"/>
</dbReference>
<dbReference type="GO" id="GO:0005680">
    <property type="term" value="C:anaphase-promoting complex"/>
    <property type="evidence" value="ECO:0007669"/>
    <property type="project" value="UniProtKB-ARBA"/>
</dbReference>
<comment type="subcellular location">
    <subcellularLocation>
        <location evidence="1">Nucleus</location>
    </subcellularLocation>
</comment>
<dbReference type="Pfam" id="PF07719">
    <property type="entry name" value="TPR_2"/>
    <property type="match status" value="1"/>
</dbReference>
<protein>
    <submittedName>
        <fullName evidence="8">Cell division cycle protein 27 homolog B-like isoform X2</fullName>
    </submittedName>
</protein>
<dbReference type="PROSITE" id="PS50005">
    <property type="entry name" value="TPR"/>
    <property type="match status" value="5"/>
</dbReference>
<evidence type="ECO:0000256" key="5">
    <source>
        <dbReference type="ARBA" id="ARBA00038210"/>
    </source>
</evidence>
<evidence type="ECO:0000256" key="3">
    <source>
        <dbReference type="ARBA" id="ARBA00022803"/>
    </source>
</evidence>
<organism evidence="7 8">
    <name type="scientific">Cucurbita maxima</name>
    <name type="common">Pumpkin</name>
    <name type="synonym">Winter squash</name>
    <dbReference type="NCBI Taxonomy" id="3661"/>
    <lineage>
        <taxon>Eukaryota</taxon>
        <taxon>Viridiplantae</taxon>
        <taxon>Streptophyta</taxon>
        <taxon>Embryophyta</taxon>
        <taxon>Tracheophyta</taxon>
        <taxon>Spermatophyta</taxon>
        <taxon>Magnoliopsida</taxon>
        <taxon>eudicotyledons</taxon>
        <taxon>Gunneridae</taxon>
        <taxon>Pentapetalae</taxon>
        <taxon>rosids</taxon>
        <taxon>fabids</taxon>
        <taxon>Cucurbitales</taxon>
        <taxon>Cucurbitaceae</taxon>
        <taxon>Cucurbiteae</taxon>
        <taxon>Cucurbita</taxon>
    </lineage>
</organism>
<dbReference type="GO" id="GO:0031145">
    <property type="term" value="P:anaphase-promoting complex-dependent catabolic process"/>
    <property type="evidence" value="ECO:0007669"/>
    <property type="project" value="TreeGrafter"/>
</dbReference>
<evidence type="ECO:0000313" key="7">
    <source>
        <dbReference type="Proteomes" id="UP000504608"/>
    </source>
</evidence>
<dbReference type="SMART" id="SM00028">
    <property type="entry name" value="TPR"/>
    <property type="match status" value="8"/>
</dbReference>
<dbReference type="PANTHER" id="PTHR12558">
    <property type="entry name" value="CELL DIVISION CYCLE 16,23,27"/>
    <property type="match status" value="1"/>
</dbReference>
<feature type="repeat" description="TPR" evidence="6">
    <location>
        <begin position="595"/>
        <end position="628"/>
    </location>
</feature>
<dbReference type="Pfam" id="PF14559">
    <property type="entry name" value="TPR_19"/>
    <property type="match status" value="1"/>
</dbReference>
<keyword evidence="7" id="KW-1185">Reference proteome</keyword>
<name>A0A6J1JHD7_CUCMA</name>
<evidence type="ECO:0000256" key="2">
    <source>
        <dbReference type="ARBA" id="ARBA00022737"/>
    </source>
</evidence>
<sequence>MEVILADCVHHSLRQFMYRNAIFMCERLCSEFPSETNMQLLAGCFLHNNQAYAAYHILKGTQMAQSRYLFAISCFQMDLLHEAEAALCPPNEPGAEIPNGAAGHYLLGLIYRYTDRRRSAIQHFQQALSIDPLMWCAYEELCILGAAEDASSVFGEAAVLSIQKQYLHHRSENLQTLNDDLNSASARNNNSDDVRTRQLKHTQSNNLRDIPTNYQGTFNLGGAASQIVNGGSNISFYNTPSPVAAQLSAIAPPPLCRNTQQNGSSINSLGADSCSRSTVNSIIQAPRRKFVDEGKLRKISGRLFSDSGPRRSSRLAGEAVANTNVNAANNGTTNSTKYLGGSKLNSITLRSMAVRKGQSFANENIDEGIQNEAFDDSCSNASLSVSSSSSSSGNRILEQGATKSVGGSLTNDAKIINGASEILGLLRILGEGYRLSCLFRCQDALDVYLKLPYKHYSTGWVLSQVGKVYFELVDYLEADRAFSLARHASPHNLEGMDVYSTVLYHLKEDMKLSYLAQELISTDRLAPQSWCAMGNCYSLQKDHETALKNFQRAVQLNPRFAYAHTLCGHEYVALEDFENGIQSYQSALRVDSRHYNSWYGLGMIYLRQEKLEFSEHHFRMAFQINPRSSVVMSYLGTSLHALKRSEDAMMMMEKAILADKKNPLPMYQKANILISLERFDEALQVLEELKEYAPRESSVYALMGKIYKRRYMHEKAMLNFGLALDLKPSAADVATIKAAIEKLHVPDDIEDNL</sequence>
<feature type="repeat" description="TPR" evidence="6">
    <location>
        <begin position="527"/>
        <end position="560"/>
    </location>
</feature>
<reference evidence="8" key="1">
    <citation type="submission" date="2025-08" db="UniProtKB">
        <authorList>
            <consortium name="RefSeq"/>
        </authorList>
    </citation>
    <scope>IDENTIFICATION</scope>
    <source>
        <tissue evidence="8">Young leaves</tissue>
    </source>
</reference>
<dbReference type="Pfam" id="PF13432">
    <property type="entry name" value="TPR_16"/>
    <property type="match status" value="1"/>
</dbReference>
<dbReference type="Pfam" id="PF12895">
    <property type="entry name" value="ANAPC3"/>
    <property type="match status" value="1"/>
</dbReference>
<evidence type="ECO:0000313" key="8">
    <source>
        <dbReference type="RefSeq" id="XP_022987615.1"/>
    </source>
</evidence>
<keyword evidence="3 6" id="KW-0802">TPR repeat</keyword>
<evidence type="ECO:0000256" key="1">
    <source>
        <dbReference type="ARBA" id="ARBA00004123"/>
    </source>
</evidence>
<proteinExistence type="inferred from homology"/>
<keyword evidence="4" id="KW-0539">Nucleus</keyword>
<dbReference type="GO" id="GO:0016567">
    <property type="term" value="P:protein ubiquitination"/>
    <property type="evidence" value="ECO:0007669"/>
    <property type="project" value="TreeGrafter"/>
</dbReference>
<evidence type="ECO:0000256" key="6">
    <source>
        <dbReference type="PROSITE-ProRule" id="PRU00339"/>
    </source>
</evidence>
<keyword evidence="2" id="KW-0677">Repeat</keyword>
<comment type="similarity">
    <text evidence="5">Belongs to the APC3/CDC27 family.</text>
</comment>
<dbReference type="InterPro" id="IPR011990">
    <property type="entry name" value="TPR-like_helical_dom_sf"/>
</dbReference>
<dbReference type="PANTHER" id="PTHR12558:SF13">
    <property type="entry name" value="CELL DIVISION CYCLE PROTEIN 27 HOMOLOG"/>
    <property type="match status" value="1"/>
</dbReference>
<dbReference type="FunFam" id="1.25.40.10:FF:000018">
    <property type="entry name" value="Cell division cycle protein 27 homolog B"/>
    <property type="match status" value="1"/>
</dbReference>
<dbReference type="RefSeq" id="XP_022987615.1">
    <property type="nucleotide sequence ID" value="XM_023131847.1"/>
</dbReference>
<evidence type="ECO:0000256" key="4">
    <source>
        <dbReference type="ARBA" id="ARBA00023242"/>
    </source>
</evidence>
<dbReference type="GO" id="GO:0005737">
    <property type="term" value="C:cytoplasm"/>
    <property type="evidence" value="ECO:0007669"/>
    <property type="project" value="TreeGrafter"/>
</dbReference>
<dbReference type="GO" id="GO:0051301">
    <property type="term" value="P:cell division"/>
    <property type="evidence" value="ECO:0007669"/>
    <property type="project" value="TreeGrafter"/>
</dbReference>
<dbReference type="InterPro" id="IPR013105">
    <property type="entry name" value="TPR_2"/>
</dbReference>